<gene>
    <name evidence="3" type="ORF">P0Y53_05030</name>
</gene>
<feature type="signal peptide" evidence="2">
    <location>
        <begin position="1"/>
        <end position="21"/>
    </location>
</feature>
<evidence type="ECO:0000256" key="1">
    <source>
        <dbReference type="SAM" id="MobiDB-lite"/>
    </source>
</evidence>
<protein>
    <recommendedName>
        <fullName evidence="5">DUF4890 domain-containing protein</fullName>
    </recommendedName>
</protein>
<reference evidence="3" key="1">
    <citation type="submission" date="2023-03" db="EMBL/GenBank/DDBJ databases">
        <title>Andean soil-derived lignocellulolytic bacterial consortium as a source of novel taxa and putative plastic-active enzymes.</title>
        <authorList>
            <person name="Diaz-Garcia L."/>
            <person name="Chuvochina M."/>
            <person name="Feuerriegel G."/>
            <person name="Bunk B."/>
            <person name="Sproer C."/>
            <person name="Streit W.R."/>
            <person name="Rodriguez L.M."/>
            <person name="Overmann J."/>
            <person name="Jimenez D.J."/>
        </authorList>
    </citation>
    <scope>NUCLEOTIDE SEQUENCE</scope>
    <source>
        <strain evidence="3">MAG 7</strain>
    </source>
</reference>
<feature type="chain" id="PRO_5042542301" description="DUF4890 domain-containing protein" evidence="2">
    <location>
        <begin position="22"/>
        <end position="138"/>
    </location>
</feature>
<organism evidence="3 4">
    <name type="scientific">Candidatus Pseudobacter hemicellulosilyticus</name>
    <dbReference type="NCBI Taxonomy" id="3121375"/>
    <lineage>
        <taxon>Bacteria</taxon>
        <taxon>Pseudomonadati</taxon>
        <taxon>Bacteroidota</taxon>
        <taxon>Chitinophagia</taxon>
        <taxon>Chitinophagales</taxon>
        <taxon>Chitinophagaceae</taxon>
        <taxon>Pseudobacter</taxon>
    </lineage>
</organism>
<evidence type="ECO:0000313" key="3">
    <source>
        <dbReference type="EMBL" id="WEK36859.1"/>
    </source>
</evidence>
<name>A0AAJ6BIG9_9BACT</name>
<dbReference type="EMBL" id="CP119311">
    <property type="protein sequence ID" value="WEK36859.1"/>
    <property type="molecule type" value="Genomic_DNA"/>
</dbReference>
<dbReference type="Proteomes" id="UP001220610">
    <property type="component" value="Chromosome"/>
</dbReference>
<keyword evidence="2" id="KW-0732">Signal</keyword>
<evidence type="ECO:0008006" key="5">
    <source>
        <dbReference type="Google" id="ProtNLM"/>
    </source>
</evidence>
<accession>A0AAJ6BIG9</accession>
<evidence type="ECO:0000313" key="4">
    <source>
        <dbReference type="Proteomes" id="UP001220610"/>
    </source>
</evidence>
<sequence length="138" mass="15555">MKKYMLLALTVIFAGIFSSQAQGRGGFQPRSVEENVKLVKEKLAVLKLDAAQTTQSDTIFTHYFKDRQKMMQDMQGGSGDRTQAREKFQQLNEQRDEKLKKVFTDDQYKKWKDEVEPSLRPQRPGGGGGGRPGGGGNR</sequence>
<feature type="region of interest" description="Disordered" evidence="1">
    <location>
        <begin position="72"/>
        <end position="138"/>
    </location>
</feature>
<feature type="compositionally biased region" description="Gly residues" evidence="1">
    <location>
        <begin position="124"/>
        <end position="138"/>
    </location>
</feature>
<dbReference type="AlphaFoldDB" id="A0AAJ6BIG9"/>
<feature type="compositionally biased region" description="Basic and acidic residues" evidence="1">
    <location>
        <begin position="82"/>
        <end position="117"/>
    </location>
</feature>
<proteinExistence type="predicted"/>
<evidence type="ECO:0000256" key="2">
    <source>
        <dbReference type="SAM" id="SignalP"/>
    </source>
</evidence>